<dbReference type="SUPFAM" id="SSF53756">
    <property type="entry name" value="UDP-Glycosyltransferase/glycogen phosphorylase"/>
    <property type="match status" value="1"/>
</dbReference>
<organism evidence="1 2">
    <name type="scientific">Ignicoccus pacificus DSM 13166</name>
    <dbReference type="NCBI Taxonomy" id="940294"/>
    <lineage>
        <taxon>Archaea</taxon>
        <taxon>Thermoproteota</taxon>
        <taxon>Thermoprotei</taxon>
        <taxon>Desulfurococcales</taxon>
        <taxon>Desulfurococcaceae</taxon>
        <taxon>Ignicoccus</taxon>
    </lineage>
</organism>
<proteinExistence type="predicted"/>
<protein>
    <recommendedName>
        <fullName evidence="3">Glycosyl transferase family 1 domain-containing protein</fullName>
    </recommendedName>
</protein>
<dbReference type="Proteomes" id="UP001063698">
    <property type="component" value="Chromosome"/>
</dbReference>
<keyword evidence="2" id="KW-1185">Reference proteome</keyword>
<reference evidence="1" key="1">
    <citation type="submission" date="2013-11" db="EMBL/GenBank/DDBJ databases">
        <title>Comparative genomics of Ignicoccus.</title>
        <authorList>
            <person name="Podar M."/>
        </authorList>
    </citation>
    <scope>NUCLEOTIDE SEQUENCE</scope>
    <source>
        <strain evidence="1">DSM 13166</strain>
    </source>
</reference>
<evidence type="ECO:0000313" key="2">
    <source>
        <dbReference type="Proteomes" id="UP001063698"/>
    </source>
</evidence>
<gene>
    <name evidence="1" type="ORF">IPA_05970</name>
</gene>
<dbReference type="AlphaFoldDB" id="A0A977KCT7"/>
<sequence length="389" mass="44955">MKVAMVYDYSRKKCGIKMYGDVLVGWLRKFGVNVSICDLKNQRYEDSVEAALCARRGDIVHTQHEFGLFKGHFGWTQLLYYTILKTLRKFHITTLHTVLTPSQALTNYIQFGLPYSKEKPWEAIRGLIISALSPFMPVLFSDKLIVHTVRGYELLPDWAKAKTEFIPHLSPTPSEAVLEKARQCGKKREVPKTIRVITPGFLRPTKRYDWAIHALVMLKKEGFEHPVEYTIIGTYQNEDGKIWFEYIKEFAEQVNEYTEKLGLRINVIEQFMDKRELIERACSSDVVLLPYSDPTQEASGILHDSLVCGKHIVVPEIGDVKNFPKAFYPFKFENPLETMKEALRRAFEELLKGNRCNPWALAYAYYTSADKVAKKHVELYSKVRSQIAQ</sequence>
<dbReference type="Gene3D" id="3.40.50.2000">
    <property type="entry name" value="Glycogen Phosphorylase B"/>
    <property type="match status" value="1"/>
</dbReference>
<accession>A0A977KCT7</accession>
<evidence type="ECO:0000313" key="1">
    <source>
        <dbReference type="EMBL" id="UXD22535.1"/>
    </source>
</evidence>
<name>A0A977KCT7_9CREN</name>
<evidence type="ECO:0008006" key="3">
    <source>
        <dbReference type="Google" id="ProtNLM"/>
    </source>
</evidence>
<dbReference type="EMBL" id="CP006868">
    <property type="protein sequence ID" value="UXD22535.1"/>
    <property type="molecule type" value="Genomic_DNA"/>
</dbReference>
<dbReference type="KEGG" id="ipc:IPA_05970"/>